<dbReference type="InterPro" id="IPR002878">
    <property type="entry name" value="ChsH2_C"/>
</dbReference>
<dbReference type="EMBL" id="UINC01020476">
    <property type="protein sequence ID" value="SVA85955.1"/>
    <property type="molecule type" value="Genomic_DNA"/>
</dbReference>
<dbReference type="InterPro" id="IPR012340">
    <property type="entry name" value="NA-bd_OB-fold"/>
</dbReference>
<gene>
    <name evidence="2" type="ORF">METZ01_LOCUS138809</name>
</gene>
<dbReference type="PANTHER" id="PTHR34075">
    <property type="entry name" value="BLR3430 PROTEIN"/>
    <property type="match status" value="1"/>
</dbReference>
<evidence type="ECO:0000313" key="2">
    <source>
        <dbReference type="EMBL" id="SVA85955.1"/>
    </source>
</evidence>
<dbReference type="SUPFAM" id="SSF50249">
    <property type="entry name" value="Nucleic acid-binding proteins"/>
    <property type="match status" value="1"/>
</dbReference>
<accession>A0A381Z9G6</accession>
<dbReference type="PANTHER" id="PTHR34075:SF5">
    <property type="entry name" value="BLR3430 PROTEIN"/>
    <property type="match status" value="1"/>
</dbReference>
<name>A0A381Z9G6_9ZZZZ</name>
<dbReference type="AlphaFoldDB" id="A0A381Z9G6"/>
<protein>
    <recommendedName>
        <fullName evidence="1">ChsH2 C-terminal OB-fold domain-containing protein</fullName>
    </recommendedName>
</protein>
<feature type="domain" description="ChsH2 C-terminal OB-fold" evidence="1">
    <location>
        <begin position="62"/>
        <end position="143"/>
    </location>
</feature>
<organism evidence="2">
    <name type="scientific">marine metagenome</name>
    <dbReference type="NCBI Taxonomy" id="408172"/>
    <lineage>
        <taxon>unclassified sequences</taxon>
        <taxon>metagenomes</taxon>
        <taxon>ecological metagenomes</taxon>
    </lineage>
</organism>
<dbReference type="Pfam" id="PF01796">
    <property type="entry name" value="OB_ChsH2_C"/>
    <property type="match status" value="1"/>
</dbReference>
<dbReference type="InterPro" id="IPR052513">
    <property type="entry name" value="Thioester_dehydratase-like"/>
</dbReference>
<reference evidence="2" key="1">
    <citation type="submission" date="2018-05" db="EMBL/GenBank/DDBJ databases">
        <authorList>
            <person name="Lanie J.A."/>
            <person name="Ng W.-L."/>
            <person name="Kazmierczak K.M."/>
            <person name="Andrzejewski T.M."/>
            <person name="Davidsen T.M."/>
            <person name="Wayne K.J."/>
            <person name="Tettelin H."/>
            <person name="Glass J.I."/>
            <person name="Rusch D."/>
            <person name="Podicherti R."/>
            <person name="Tsui H.-C.T."/>
            <person name="Winkler M.E."/>
        </authorList>
    </citation>
    <scope>NUCLEOTIDE SEQUENCE</scope>
</reference>
<proteinExistence type="predicted"/>
<sequence>MPVRGEYMGMMLTIDDVDKENREFFNFCAEGDFHLQKGKKSGLLRYPPTTGCPWTGDRDYDWVPVEAKGSVHSYGEVHHPIQPAFKEKVPYMILVVDLDVQKGEPTEHESLRVAGNLVTADGKFAPLEVIKTVGIGTRVRMVFTQVSEGFAIPHWTIDKDAKQPKLPWRYPQE</sequence>
<evidence type="ECO:0000259" key="1">
    <source>
        <dbReference type="Pfam" id="PF01796"/>
    </source>
</evidence>